<name>A0A4Q7NLW5_9BURK</name>
<dbReference type="OrthoDB" id="9147010at2"/>
<dbReference type="SUPFAM" id="SSF52266">
    <property type="entry name" value="SGNH hydrolase"/>
    <property type="match status" value="1"/>
</dbReference>
<sequence length="732" mass="78311">MTDQLARGLFVGFGSDTNPFDSPNGMDENLRRLDDHMGLYTLSAPQPPGTSYPLDPANGDGQIYSDGTYATFNAGTWKHYEPRRGVRAGLVGGTESWLNTGSSWEAFSVVDTEPAVAAATAAIQPLVTLATNEASRSEIARDSAFAVAAIRDSVLEGLDDATIAIGANFSVLLPDGSLQPYRKDSNSSATPIGEPVQTASQVNAVRADVNTLNQRFARAQVAVWRGSHPEVAGVLAHNPVTGRPLVYVKWNGELVYRGAVSPDTVATLADSAVGRTLSSISVLRQRAGGRYIAFQISRDFRVINGWDTLTNRPIGQGAGGQLPERTPSTPLPVGEVVPRADVVHDLVLGESLSVGARGIPVLTVAQPYANLTFTDGPRSGLGGLTSLTPLVENDLTPAPDAGVNRGETPCSAASNRVVELAAISSGIPPSANIRLGSTAGKGGAKIVEVWEGASWYGLTEAHIQAGFDLVTALAKTYAMHAVHILIGANDAGQGTTYAAFKSQLRTWRASVEATYHTKTGRNNKVKFLLQQESYRLTTNPGPALAIYDLCEEEPDNFALVSPTYHCAYASDQVHLLAPGYIKTGLLAARQRHAISTLGERPRWLRLKSAYSSGNTTTGVFDVPVKPLRFDVENLAPTTDYGFRIVDNFGPVTITGQSIVDGDKVRWTHDRPLEAGAKLRAGLDYLGSGLIVLEGASTNLRDSEDEVVIDHGIEHRLFNACPHFERDIIRIFH</sequence>
<reference evidence="1 2" key="1">
    <citation type="submission" date="2019-02" db="EMBL/GenBank/DDBJ databases">
        <title>Genomic Encyclopedia of Type Strains, Phase IV (KMG-IV): sequencing the most valuable type-strain genomes for metagenomic binning, comparative biology and taxonomic classification.</title>
        <authorList>
            <person name="Goeker M."/>
        </authorList>
    </citation>
    <scope>NUCLEOTIDE SEQUENCE [LARGE SCALE GENOMIC DNA]</scope>
    <source>
        <strain evidence="1 2">K24</strain>
    </source>
</reference>
<keyword evidence="2" id="KW-1185">Reference proteome</keyword>
<gene>
    <name evidence="1" type="ORF">EV675_2107</name>
</gene>
<dbReference type="AlphaFoldDB" id="A0A4Q7NLW5"/>
<protein>
    <submittedName>
        <fullName evidence="1">Uncharacterized protein</fullName>
    </submittedName>
</protein>
<comment type="caution">
    <text evidence="1">The sequence shown here is derived from an EMBL/GenBank/DDBJ whole genome shotgun (WGS) entry which is preliminary data.</text>
</comment>
<evidence type="ECO:0000313" key="2">
    <source>
        <dbReference type="Proteomes" id="UP000292445"/>
    </source>
</evidence>
<accession>A0A4Q7NLW5</accession>
<organism evidence="1 2">
    <name type="scientific">Pigmentiphaga kullae</name>
    <dbReference type="NCBI Taxonomy" id="151784"/>
    <lineage>
        <taxon>Bacteria</taxon>
        <taxon>Pseudomonadati</taxon>
        <taxon>Pseudomonadota</taxon>
        <taxon>Betaproteobacteria</taxon>
        <taxon>Burkholderiales</taxon>
        <taxon>Alcaligenaceae</taxon>
        <taxon>Pigmentiphaga</taxon>
    </lineage>
</organism>
<dbReference type="RefSeq" id="WP_130357198.1">
    <property type="nucleotide sequence ID" value="NZ_SGXC01000001.1"/>
</dbReference>
<proteinExistence type="predicted"/>
<dbReference type="EMBL" id="SGXC01000001">
    <property type="protein sequence ID" value="RZS86073.1"/>
    <property type="molecule type" value="Genomic_DNA"/>
</dbReference>
<dbReference type="Proteomes" id="UP000292445">
    <property type="component" value="Unassembled WGS sequence"/>
</dbReference>
<evidence type="ECO:0000313" key="1">
    <source>
        <dbReference type="EMBL" id="RZS86073.1"/>
    </source>
</evidence>